<dbReference type="PATRIC" id="fig|1434118.4.peg.1072"/>
<dbReference type="NCBIfam" id="NF033559">
    <property type="entry name" value="transpos_IS1634"/>
    <property type="match status" value="1"/>
</dbReference>
<dbReference type="STRING" id="1434118.MSSAC_0841"/>
<reference evidence="3 4" key="1">
    <citation type="submission" date="2014-07" db="EMBL/GenBank/DDBJ databases">
        <title>Methanogenic archaea and the global carbon cycle.</title>
        <authorList>
            <person name="Henriksen J.R."/>
            <person name="Luke J."/>
            <person name="Reinhart S."/>
            <person name="Benedict M.N."/>
            <person name="Youngblut N.D."/>
            <person name="Metcalf M.E."/>
            <person name="Whitaker R.J."/>
            <person name="Metcalf W.W."/>
        </authorList>
    </citation>
    <scope>NUCLEOTIDE SEQUENCE [LARGE SCALE GENOMIC DNA]</scope>
    <source>
        <strain evidence="3 4">C2J</strain>
    </source>
</reference>
<evidence type="ECO:0000256" key="1">
    <source>
        <dbReference type="SAM" id="Coils"/>
    </source>
</evidence>
<dbReference type="Proteomes" id="UP000033123">
    <property type="component" value="Chromosome"/>
</dbReference>
<dbReference type="EMBL" id="CP009508">
    <property type="protein sequence ID" value="AKB35431.1"/>
    <property type="molecule type" value="Genomic_DNA"/>
</dbReference>
<dbReference type="KEGG" id="msj:MSSAC_0841"/>
<gene>
    <name evidence="3" type="ORF">MSSAC_0841</name>
</gene>
<dbReference type="InterPro" id="IPR047654">
    <property type="entry name" value="IS1634_transpos"/>
</dbReference>
<dbReference type="HOGENOM" id="CLU_034349_3_0_2"/>
<evidence type="ECO:0000313" key="4">
    <source>
        <dbReference type="Proteomes" id="UP000033123"/>
    </source>
</evidence>
<dbReference type="RefSeq" id="WP_048180206.1">
    <property type="nucleotide sequence ID" value="NZ_CP009508.1"/>
</dbReference>
<accession>A0A0E3LCF5</accession>
<dbReference type="Pfam" id="PF14104">
    <property type="entry name" value="DUF4277"/>
    <property type="match status" value="1"/>
</dbReference>
<organism evidence="3 4">
    <name type="scientific">Methanosarcina siciliae C2J</name>
    <dbReference type="NCBI Taxonomy" id="1434118"/>
    <lineage>
        <taxon>Archaea</taxon>
        <taxon>Methanobacteriati</taxon>
        <taxon>Methanobacteriota</taxon>
        <taxon>Stenosarchaea group</taxon>
        <taxon>Methanomicrobia</taxon>
        <taxon>Methanosarcinales</taxon>
        <taxon>Methanosarcinaceae</taxon>
        <taxon>Methanosarcina</taxon>
    </lineage>
</organism>
<dbReference type="PANTHER" id="PTHR34614:SF2">
    <property type="entry name" value="TRANSPOSASE IS4-LIKE DOMAIN-CONTAINING PROTEIN"/>
    <property type="match status" value="1"/>
</dbReference>
<name>A0A0E3LCF5_9EURY</name>
<dbReference type="GeneID" id="24870404"/>
<dbReference type="AlphaFoldDB" id="A0A0E3LCF5"/>
<evidence type="ECO:0000313" key="3">
    <source>
        <dbReference type="EMBL" id="AKB35431.1"/>
    </source>
</evidence>
<sequence>MKNTSNCDNISEHLNTNEFPQTNTTPFTVLAPKHYLNQISFEAIINDNIQWDRDQWRVPPGTLALSIVLTPFFRADKRYPLCSVEEIVEFMDTELVFGKDYPHSYFNDDCLGLLLDRVHEAGCPGLFSMVVSQVFANFKIPFGRIFQVDTTSHVYYGDSKVCEEENYEGLKVTYGYSKDKRPDKKQIMSGMITNELGLPLYTETLDGNTADTVWLPDAMRHFRDLFGEMYSDSIFIADSKLVNKKNFGVLFDKTNPFSFISRCPEKFCSRIAEKTVSEAYSLNEWEYVGPCCKDEESKRATKYEVQGFDKIVHGNECRLVVFRKLDGDDRLANESKKEREKIEEGIKKEFKKPFACEADARKAMDEFAKKYKPSLFNVTFEIQEETIEKRPKGRPSKSQQKLKITSEFYVKLKSLEQNKEKMEKRHQSLETVVLITNVPFDTKNNKEIFQLYKNQQVVETNFEELKKPSMFYRIFLEKPERIEALLMLLHVSLLVRVLMRITARENLKKENEPLRIDFGRSILKNPTAEKMLRLLSFHYIMTIDGKRVIITKNGKVDHLNKLLKLLGLNLESG</sequence>
<protein>
    <recommendedName>
        <fullName evidence="2">DUF4277 domain-containing protein</fullName>
    </recommendedName>
</protein>
<evidence type="ECO:0000259" key="2">
    <source>
        <dbReference type="Pfam" id="PF14104"/>
    </source>
</evidence>
<feature type="coiled-coil region" evidence="1">
    <location>
        <begin position="405"/>
        <end position="432"/>
    </location>
</feature>
<feature type="domain" description="DUF4277" evidence="2">
    <location>
        <begin position="37"/>
        <end position="130"/>
    </location>
</feature>
<dbReference type="InterPro" id="IPR025457">
    <property type="entry name" value="DUF4277"/>
</dbReference>
<keyword evidence="1" id="KW-0175">Coiled coil</keyword>
<dbReference type="PANTHER" id="PTHR34614">
    <property type="match status" value="1"/>
</dbReference>
<proteinExistence type="predicted"/>